<dbReference type="GO" id="GO:0016787">
    <property type="term" value="F:hydrolase activity"/>
    <property type="evidence" value="ECO:0007669"/>
    <property type="project" value="UniProtKB-KW"/>
</dbReference>
<dbReference type="AlphaFoldDB" id="A0A224V588"/>
<dbReference type="EMBL" id="BDGB01000060">
    <property type="protein sequence ID" value="GAW72177.1"/>
    <property type="molecule type" value="Genomic_DNA"/>
</dbReference>
<dbReference type="InterPro" id="IPR012338">
    <property type="entry name" value="Beta-lactam/transpept-like"/>
</dbReference>
<accession>A0A224V588</accession>
<dbReference type="RefSeq" id="WP_420844007.1">
    <property type="nucleotide sequence ID" value="NZ_BDGB01000060.1"/>
</dbReference>
<keyword evidence="1" id="KW-0732">Signal</keyword>
<gene>
    <name evidence="3" type="primary">ampC_2</name>
    <name evidence="4" type="ORF">C5L28_000806</name>
    <name evidence="3" type="ORF">LPKJCM_01287</name>
</gene>
<dbReference type="EMBL" id="PUFL01000015">
    <property type="protein sequence ID" value="TDG94549.1"/>
    <property type="molecule type" value="Genomic_DNA"/>
</dbReference>
<proteinExistence type="predicted"/>
<dbReference type="InterPro" id="IPR025987">
    <property type="entry name" value="GW_dom"/>
</dbReference>
<dbReference type="Proteomes" id="UP000214739">
    <property type="component" value="Unassembled WGS sequence"/>
</dbReference>
<organism evidence="3 5">
    <name type="scientific">Lentilactobacillus parakefiri</name>
    <dbReference type="NCBI Taxonomy" id="152332"/>
    <lineage>
        <taxon>Bacteria</taxon>
        <taxon>Bacillati</taxon>
        <taxon>Bacillota</taxon>
        <taxon>Bacilli</taxon>
        <taxon>Lactobacillales</taxon>
        <taxon>Lactobacillaceae</taxon>
        <taxon>Lentilactobacillus</taxon>
    </lineage>
</organism>
<dbReference type="Pfam" id="PF13457">
    <property type="entry name" value="GW"/>
    <property type="match status" value="1"/>
</dbReference>
<reference evidence="4 6" key="2">
    <citation type="journal article" date="2019" name="Appl. Microbiol. Biotechnol.">
        <title>Uncovering carbohydrate metabolism through a genotype-phenotype association study of 56 lactic acid bacteria genomes.</title>
        <authorList>
            <person name="Buron-Moles G."/>
            <person name="Chailyan A."/>
            <person name="Dolejs I."/>
            <person name="Forster J."/>
            <person name="Miks M.H."/>
        </authorList>
    </citation>
    <scope>NUCLEOTIDE SEQUENCE [LARGE SCALE GENOMIC DNA]</scope>
    <source>
        <strain evidence="4 6">DSM 10551</strain>
    </source>
</reference>
<evidence type="ECO:0000259" key="2">
    <source>
        <dbReference type="PROSITE" id="PS51780"/>
    </source>
</evidence>
<evidence type="ECO:0000313" key="5">
    <source>
        <dbReference type="Proteomes" id="UP000214739"/>
    </source>
</evidence>
<evidence type="ECO:0000256" key="1">
    <source>
        <dbReference type="ARBA" id="ARBA00022729"/>
    </source>
</evidence>
<dbReference type="SUPFAM" id="SSF82057">
    <property type="entry name" value="Prokaryotic SH3-related domain"/>
    <property type="match status" value="1"/>
</dbReference>
<evidence type="ECO:0000313" key="6">
    <source>
        <dbReference type="Proteomes" id="UP000294668"/>
    </source>
</evidence>
<dbReference type="InterPro" id="IPR038200">
    <property type="entry name" value="GW_dom_sf"/>
</dbReference>
<dbReference type="InterPro" id="IPR001466">
    <property type="entry name" value="Beta-lactam-related"/>
</dbReference>
<dbReference type="Gene3D" id="2.30.30.170">
    <property type="match status" value="1"/>
</dbReference>
<dbReference type="PANTHER" id="PTHR46825">
    <property type="entry name" value="D-ALANYL-D-ALANINE-CARBOXYPEPTIDASE/ENDOPEPTIDASE AMPH"/>
    <property type="match status" value="1"/>
</dbReference>
<keyword evidence="3" id="KW-0378">Hydrolase</keyword>
<dbReference type="PROSITE" id="PS51780">
    <property type="entry name" value="GW"/>
    <property type="match status" value="1"/>
</dbReference>
<dbReference type="SUPFAM" id="SSF56601">
    <property type="entry name" value="beta-lactamase/transpeptidase-like"/>
    <property type="match status" value="1"/>
</dbReference>
<comment type="caution">
    <text evidence="3">The sequence shown here is derived from an EMBL/GenBank/DDBJ whole genome shotgun (WGS) entry which is preliminary data.</text>
</comment>
<protein>
    <submittedName>
        <fullName evidence="3">Serine hydrolase</fullName>
    </submittedName>
</protein>
<dbReference type="PANTHER" id="PTHR46825:SF9">
    <property type="entry name" value="BETA-LACTAMASE-RELATED DOMAIN-CONTAINING PROTEIN"/>
    <property type="match status" value="1"/>
</dbReference>
<dbReference type="InterPro" id="IPR050491">
    <property type="entry name" value="AmpC-like"/>
</dbReference>
<reference evidence="3 5" key="1">
    <citation type="journal article" date="2017" name="Biosci Microbiota Food Health">
        <title>Genomic characterization reconfirms the taxonomic status of Lactobacillus parakefiri.</title>
        <authorList>
            <person name="Tanizawa Y."/>
            <person name="Kobayashi H."/>
            <person name="Kaminuma E."/>
            <person name="Sakamoto M."/>
            <person name="Ohkuma M."/>
            <person name="Nakamura Y."/>
            <person name="Arita M."/>
            <person name="Tohno M."/>
        </authorList>
    </citation>
    <scope>NUCLEOTIDE SEQUENCE [LARGE SCALE GENOMIC DNA]</scope>
    <source>
        <strain evidence="3 5">JCM 8573</strain>
    </source>
</reference>
<name>A0A224V588_9LACO</name>
<feature type="domain" description="GW" evidence="2">
    <location>
        <begin position="46"/>
        <end position="131"/>
    </location>
</feature>
<evidence type="ECO:0000313" key="3">
    <source>
        <dbReference type="EMBL" id="GAW72177.1"/>
    </source>
</evidence>
<evidence type="ECO:0000313" key="4">
    <source>
        <dbReference type="EMBL" id="TDG94549.1"/>
    </source>
</evidence>
<reference evidence="4" key="3">
    <citation type="submission" date="2019-02" db="EMBL/GenBank/DDBJ databases">
        <authorList>
            <person name="Buron G."/>
            <person name="Chaylann A."/>
            <person name="Dolejs I."/>
            <person name="Forster J."/>
            <person name="Miks M.H."/>
        </authorList>
    </citation>
    <scope>NUCLEOTIDE SEQUENCE</scope>
    <source>
        <strain evidence="4">DSM 10551</strain>
    </source>
</reference>
<dbReference type="Proteomes" id="UP000294668">
    <property type="component" value="Unassembled WGS sequence"/>
</dbReference>
<dbReference type="Gene3D" id="3.40.710.10">
    <property type="entry name" value="DD-peptidase/beta-lactamase superfamily"/>
    <property type="match status" value="1"/>
</dbReference>
<sequence>MIMEVTEVLNIKLSARTTLLFMVGLLMVGIGAAHEKTYAAYNSVLQTSNKHYDAQIVNQTTPTKGYNLYTDGPYYTSSSTRTADDNGYHYNNNFVRVMQTKQTKTGTYAKLRYFNKMLGWMNVHGIKSVSFNTIANSMMKQYNVMGTAVLASAGATNTATVSNGLANVTKNVLNAGDGSVVYPLASLQKAMTGAIVQQLISAGQLSATTPLSKYYPAVPYSQSITVGELLSMTSGIDNTDVTPSSQLTENQAYASMVKRLKSTGQNTYNYSDANFVLLAGIIAKVTGQSYTQNLKTRIFNKVGMKNTFVINSKQPATKATIATGYTYDGKNNYQDADTASLARLSAIPGAGNLLSTPNDFYKFIQGLQNGQILTASQFQQLTSYGSYYSGGLYVTKSGYKYNNGSLGGSSFHTSYYARNDNYHMAIVFMNQYPLAGSSSAKAFTQKMYDVATYY</sequence>
<dbReference type="Pfam" id="PF00144">
    <property type="entry name" value="Beta-lactamase"/>
    <property type="match status" value="1"/>
</dbReference>
<keyword evidence="6" id="KW-1185">Reference proteome</keyword>